<keyword evidence="1" id="KW-0812">Transmembrane</keyword>
<keyword evidence="4" id="KW-1185">Reference proteome</keyword>
<reference evidence="3" key="1">
    <citation type="submission" date="2021-06" db="EMBL/GenBank/DDBJ databases">
        <title>Complete genome sequence of Nocardioides sp. G188.</title>
        <authorList>
            <person name="Im W.-T."/>
        </authorList>
    </citation>
    <scope>NUCLEOTIDE SEQUENCE</scope>
    <source>
        <strain evidence="3">G188</strain>
    </source>
</reference>
<evidence type="ECO:0000256" key="1">
    <source>
        <dbReference type="SAM" id="Phobius"/>
    </source>
</evidence>
<dbReference type="InterPro" id="IPR050469">
    <property type="entry name" value="Diguanylate_Cyclase"/>
</dbReference>
<accession>A0A975T340</accession>
<dbReference type="InterPro" id="IPR000160">
    <property type="entry name" value="GGDEF_dom"/>
</dbReference>
<gene>
    <name evidence="3" type="ORF">KRR39_10440</name>
</gene>
<feature type="transmembrane region" description="Helical" evidence="1">
    <location>
        <begin position="79"/>
        <end position="99"/>
    </location>
</feature>
<dbReference type="EMBL" id="CP077062">
    <property type="protein sequence ID" value="QWZ10110.1"/>
    <property type="molecule type" value="Genomic_DNA"/>
</dbReference>
<keyword evidence="1" id="KW-0472">Membrane</keyword>
<dbReference type="GO" id="GO:1902201">
    <property type="term" value="P:negative regulation of bacterial-type flagellum-dependent cell motility"/>
    <property type="evidence" value="ECO:0007669"/>
    <property type="project" value="TreeGrafter"/>
</dbReference>
<feature type="transmembrane region" description="Helical" evidence="1">
    <location>
        <begin position="150"/>
        <end position="171"/>
    </location>
</feature>
<name>A0A975T340_9ACTN</name>
<dbReference type="Pfam" id="PF00990">
    <property type="entry name" value="GGDEF"/>
    <property type="match status" value="1"/>
</dbReference>
<dbReference type="KEGG" id="nps:KRR39_10440"/>
<dbReference type="AlphaFoldDB" id="A0A975T340"/>
<organism evidence="3 4">
    <name type="scientific">Nocardioides panacis</name>
    <dbReference type="NCBI Taxonomy" id="2849501"/>
    <lineage>
        <taxon>Bacteria</taxon>
        <taxon>Bacillati</taxon>
        <taxon>Actinomycetota</taxon>
        <taxon>Actinomycetes</taxon>
        <taxon>Propionibacteriales</taxon>
        <taxon>Nocardioidaceae</taxon>
        <taxon>Nocardioides</taxon>
    </lineage>
</organism>
<feature type="transmembrane region" description="Helical" evidence="1">
    <location>
        <begin position="177"/>
        <end position="194"/>
    </location>
</feature>
<dbReference type="PANTHER" id="PTHR45138">
    <property type="entry name" value="REGULATORY COMPONENTS OF SENSORY TRANSDUCTION SYSTEM"/>
    <property type="match status" value="1"/>
</dbReference>
<dbReference type="SMART" id="SM00267">
    <property type="entry name" value="GGDEF"/>
    <property type="match status" value="1"/>
</dbReference>
<proteinExistence type="predicted"/>
<keyword evidence="1" id="KW-1133">Transmembrane helix</keyword>
<dbReference type="NCBIfam" id="TIGR00254">
    <property type="entry name" value="GGDEF"/>
    <property type="match status" value="1"/>
</dbReference>
<feature type="domain" description="GGDEF" evidence="2">
    <location>
        <begin position="241"/>
        <end position="375"/>
    </location>
</feature>
<dbReference type="RefSeq" id="WP_216941956.1">
    <property type="nucleotide sequence ID" value="NZ_CP077062.1"/>
</dbReference>
<protein>
    <submittedName>
        <fullName evidence="3">GGDEF domain-containing protein</fullName>
    </submittedName>
</protein>
<feature type="transmembrane region" description="Helical" evidence="1">
    <location>
        <begin position="45"/>
        <end position="67"/>
    </location>
</feature>
<evidence type="ECO:0000313" key="4">
    <source>
        <dbReference type="Proteomes" id="UP000683575"/>
    </source>
</evidence>
<evidence type="ECO:0000259" key="2">
    <source>
        <dbReference type="PROSITE" id="PS50887"/>
    </source>
</evidence>
<dbReference type="FunFam" id="3.30.70.270:FF:000001">
    <property type="entry name" value="Diguanylate cyclase domain protein"/>
    <property type="match status" value="1"/>
</dbReference>
<dbReference type="CDD" id="cd01949">
    <property type="entry name" value="GGDEF"/>
    <property type="match status" value="1"/>
</dbReference>
<dbReference type="PROSITE" id="PS50887">
    <property type="entry name" value="GGDEF"/>
    <property type="match status" value="1"/>
</dbReference>
<dbReference type="GO" id="GO:0043709">
    <property type="term" value="P:cell adhesion involved in single-species biofilm formation"/>
    <property type="evidence" value="ECO:0007669"/>
    <property type="project" value="TreeGrafter"/>
</dbReference>
<evidence type="ECO:0000313" key="3">
    <source>
        <dbReference type="EMBL" id="QWZ10110.1"/>
    </source>
</evidence>
<dbReference type="GO" id="GO:0005886">
    <property type="term" value="C:plasma membrane"/>
    <property type="evidence" value="ECO:0007669"/>
    <property type="project" value="TreeGrafter"/>
</dbReference>
<sequence>MPEVFNPRYAICGSDTVSEQLVTGAAKSGEHGLLGTHAPPPDHRAAARTVSVLCGVAVVVTVLFAPLDTQQRDVGAWPLLMAGATVALVAVMSCLAYFVKEANKVAWVACPLLAVAAIVAIDLLTYDASVAAQIFFLFPTLYGASLLRRAGAAVMTVAALIGELVVVAVQLPWREAVIDFGYVTAVLVTTAVFLTRAGERQAALVAALKRQAAIDPLTGLFTRRVLDEAATTALSGAGSDDGTALVLLDVDKFKRVNDVYGHPAGDQVLVQLAELLRAGSRKGDVVCRMGGDEIAVLLPGCSASTARRRGEAIMEDVRAGSILVGDGQVVDVSVSVGWAHAPTDADSLRSLYAAADAALYRAKHAGGDALAATPEGAQA</sequence>
<dbReference type="Proteomes" id="UP000683575">
    <property type="component" value="Chromosome"/>
</dbReference>
<dbReference type="PANTHER" id="PTHR45138:SF9">
    <property type="entry name" value="DIGUANYLATE CYCLASE DGCM-RELATED"/>
    <property type="match status" value="1"/>
</dbReference>
<feature type="transmembrane region" description="Helical" evidence="1">
    <location>
        <begin position="105"/>
        <end position="138"/>
    </location>
</feature>
<dbReference type="GO" id="GO:0052621">
    <property type="term" value="F:diguanylate cyclase activity"/>
    <property type="evidence" value="ECO:0007669"/>
    <property type="project" value="TreeGrafter"/>
</dbReference>